<evidence type="ECO:0000256" key="2">
    <source>
        <dbReference type="SAM" id="SignalP"/>
    </source>
</evidence>
<dbReference type="Proteomes" id="UP000076962">
    <property type="component" value="Unassembled WGS sequence"/>
</dbReference>
<dbReference type="PANTHER" id="PTHR23150">
    <property type="entry name" value="SULFATASE MODIFYING FACTOR 1, 2"/>
    <property type="match status" value="1"/>
</dbReference>
<dbReference type="InterPro" id="IPR042095">
    <property type="entry name" value="SUMF_sf"/>
</dbReference>
<dbReference type="AlphaFoldDB" id="A0A176S097"/>
<dbReference type="InterPro" id="IPR016187">
    <property type="entry name" value="CTDL_fold"/>
</dbReference>
<feature type="signal peptide" evidence="2">
    <location>
        <begin position="1"/>
        <end position="27"/>
    </location>
</feature>
<feature type="compositionally biased region" description="Polar residues" evidence="1">
    <location>
        <begin position="125"/>
        <end position="143"/>
    </location>
</feature>
<feature type="chain" id="PRO_5008048970" evidence="2">
    <location>
        <begin position="28"/>
        <end position="215"/>
    </location>
</feature>
<feature type="non-terminal residue" evidence="4">
    <location>
        <position position="215"/>
    </location>
</feature>
<reference evidence="4 5" key="1">
    <citation type="submission" date="2016-05" db="EMBL/GenBank/DDBJ databases">
        <title>Single-cell genome of chain-forming Candidatus Thiomargarita nelsonii and comparison to other large sulfur-oxidizing bacteria.</title>
        <authorList>
            <person name="Winkel M."/>
            <person name="Salman V."/>
            <person name="Woyke T."/>
            <person name="Schulz-Vogt H."/>
            <person name="Richter M."/>
            <person name="Flood B."/>
            <person name="Bailey J."/>
            <person name="Amann R."/>
            <person name="Mussmann M."/>
        </authorList>
    </citation>
    <scope>NUCLEOTIDE SEQUENCE [LARGE SCALE GENOMIC DNA]</scope>
    <source>
        <strain evidence="4 5">THI036</strain>
    </source>
</reference>
<evidence type="ECO:0000256" key="1">
    <source>
        <dbReference type="SAM" id="MobiDB-lite"/>
    </source>
</evidence>
<feature type="domain" description="Sulfatase-modifying factor enzyme-like" evidence="3">
    <location>
        <begin position="159"/>
        <end position="214"/>
    </location>
</feature>
<dbReference type="PATRIC" id="fig|1003181.4.peg.3921"/>
<accession>A0A176S097</accession>
<organism evidence="4 5">
    <name type="scientific">Candidatus Thiomargarita nelsonii</name>
    <dbReference type="NCBI Taxonomy" id="1003181"/>
    <lineage>
        <taxon>Bacteria</taxon>
        <taxon>Pseudomonadati</taxon>
        <taxon>Pseudomonadota</taxon>
        <taxon>Gammaproteobacteria</taxon>
        <taxon>Thiotrichales</taxon>
        <taxon>Thiotrichaceae</taxon>
        <taxon>Thiomargarita</taxon>
    </lineage>
</organism>
<keyword evidence="5" id="KW-1185">Reference proteome</keyword>
<dbReference type="PANTHER" id="PTHR23150:SF35">
    <property type="entry name" value="BLL6746 PROTEIN"/>
    <property type="match status" value="1"/>
</dbReference>
<dbReference type="GO" id="GO:0120147">
    <property type="term" value="F:formylglycine-generating oxidase activity"/>
    <property type="evidence" value="ECO:0007669"/>
    <property type="project" value="TreeGrafter"/>
</dbReference>
<sequence>MKKENNRKVFGLWLLVAILTMPQAGVAQSPPGIAVDVVIHDGRFVIFSLLNFYEDKAYQCPFIWVRATVKDRDGKGRVVARRTIIARNVALPAGSREKKEEAGKEIIQELELQFERPRIVDVSDPSHNCQSIQTPPPSNNNSFSAGKVFRSRLKDGSEGPEMVWIPAGSFRMGDIQGGGFDNEKPVHRVSVSRFAIGKYEVTFAEYDKFAQATGR</sequence>
<keyword evidence="2" id="KW-0732">Signal</keyword>
<feature type="region of interest" description="Disordered" evidence="1">
    <location>
        <begin position="124"/>
        <end position="143"/>
    </location>
</feature>
<dbReference type="InterPro" id="IPR051043">
    <property type="entry name" value="Sulfatase_Mod_Factor_Kinase"/>
</dbReference>
<evidence type="ECO:0000259" key="3">
    <source>
        <dbReference type="Pfam" id="PF03781"/>
    </source>
</evidence>
<dbReference type="InterPro" id="IPR005532">
    <property type="entry name" value="SUMF_dom"/>
</dbReference>
<evidence type="ECO:0000313" key="4">
    <source>
        <dbReference type="EMBL" id="OAD21357.1"/>
    </source>
</evidence>
<dbReference type="SUPFAM" id="SSF56436">
    <property type="entry name" value="C-type lectin-like"/>
    <property type="match status" value="1"/>
</dbReference>
<dbReference type="Pfam" id="PF03781">
    <property type="entry name" value="FGE-sulfatase"/>
    <property type="match status" value="1"/>
</dbReference>
<comment type="caution">
    <text evidence="4">The sequence shown here is derived from an EMBL/GenBank/DDBJ whole genome shotgun (WGS) entry which is preliminary data.</text>
</comment>
<protein>
    <submittedName>
        <fullName evidence="4">Secreted protein containing Sulphatase-modifying factor domain protein</fullName>
    </submittedName>
</protein>
<proteinExistence type="predicted"/>
<dbReference type="Gene3D" id="3.90.1580.10">
    <property type="entry name" value="paralog of FGE (formylglycine-generating enzyme)"/>
    <property type="match status" value="1"/>
</dbReference>
<dbReference type="EMBL" id="LUTY01001689">
    <property type="protein sequence ID" value="OAD21357.1"/>
    <property type="molecule type" value="Genomic_DNA"/>
</dbReference>
<evidence type="ECO:0000313" key="5">
    <source>
        <dbReference type="Proteomes" id="UP000076962"/>
    </source>
</evidence>
<gene>
    <name evidence="4" type="ORF">THIOM_002877</name>
</gene>
<name>A0A176S097_9GAMM</name>